<organism evidence="1 2">
    <name type="scientific">Chryseobacterium kimseyorum</name>
    <dbReference type="NCBI Taxonomy" id="2984028"/>
    <lineage>
        <taxon>Bacteria</taxon>
        <taxon>Pseudomonadati</taxon>
        <taxon>Bacteroidota</taxon>
        <taxon>Flavobacteriia</taxon>
        <taxon>Flavobacteriales</taxon>
        <taxon>Weeksellaceae</taxon>
        <taxon>Chryseobacterium group</taxon>
        <taxon>Chryseobacterium</taxon>
    </lineage>
</organism>
<evidence type="ECO:0000313" key="2">
    <source>
        <dbReference type="Proteomes" id="UP001163731"/>
    </source>
</evidence>
<dbReference type="RefSeq" id="WP_264749171.1">
    <property type="nucleotide sequence ID" value="NZ_JAPDHW010000003.1"/>
</dbReference>
<keyword evidence="2" id="KW-1185">Reference proteome</keyword>
<proteinExistence type="predicted"/>
<evidence type="ECO:0000313" key="1">
    <source>
        <dbReference type="EMBL" id="MCW3167932.1"/>
    </source>
</evidence>
<protein>
    <submittedName>
        <fullName evidence="1">Uncharacterized protein</fullName>
    </submittedName>
</protein>
<name>A0ABT3HVW6_9FLAO</name>
<comment type="caution">
    <text evidence="1">The sequence shown here is derived from an EMBL/GenBank/DDBJ whole genome shotgun (WGS) entry which is preliminary data.</text>
</comment>
<accession>A0ABT3HVW6</accession>
<reference evidence="1" key="1">
    <citation type="submission" date="2022-10" db="EMBL/GenBank/DDBJ databases">
        <title>Chryseobacterium babae sp. nov. isolated from the gut of the beetle Oryctes rhinoceros, and Chryseobacterium kimseyorum sp. nov., isolated from a stick insect rearing cage.</title>
        <authorList>
            <person name="Shelomi M."/>
            <person name="Han C.-J."/>
            <person name="Chen W.-M."/>
            <person name="Chen H.-K."/>
            <person name="Liaw S.-J."/>
            <person name="Muhle E."/>
            <person name="Clermont D."/>
        </authorList>
    </citation>
    <scope>NUCLEOTIDE SEQUENCE</scope>
    <source>
        <strain evidence="1">09-1422</strain>
    </source>
</reference>
<gene>
    <name evidence="1" type="ORF">OMO38_05265</name>
</gene>
<dbReference type="EMBL" id="JAPDHW010000003">
    <property type="protein sequence ID" value="MCW3167932.1"/>
    <property type="molecule type" value="Genomic_DNA"/>
</dbReference>
<sequence length="226" mass="26749">MDQKDLWAIELLSLYEKRNTVAIKKKLFENTDLLIYLHEILAEKNVQLQEKDVYSEQLIIKFHLQNLSVLKLSEGHPIESRFFNNKASHIKFLDISSIITIMRSQYESLLMYQHLYVNTQLEDEQKLRFQSWIMSSMMLRRTVFAESKTYNQEQTDNEVAEINMLRESIKNNENFKFLSEKQQKSLLETGSGKLFKTWDTLFKESKFAKGGVFSKIYYTASIYAHS</sequence>
<dbReference type="Proteomes" id="UP001163731">
    <property type="component" value="Unassembled WGS sequence"/>
</dbReference>